<accession>A0A2A6BLM7</accession>
<keyword evidence="2" id="KW-1185">Reference proteome</keyword>
<organism evidence="1 2">
    <name type="scientific">Pristionchus pacificus</name>
    <name type="common">Parasitic nematode worm</name>
    <dbReference type="NCBI Taxonomy" id="54126"/>
    <lineage>
        <taxon>Eukaryota</taxon>
        <taxon>Metazoa</taxon>
        <taxon>Ecdysozoa</taxon>
        <taxon>Nematoda</taxon>
        <taxon>Chromadorea</taxon>
        <taxon>Rhabditida</taxon>
        <taxon>Rhabditina</taxon>
        <taxon>Diplogasteromorpha</taxon>
        <taxon>Diplogasteroidea</taxon>
        <taxon>Neodiplogasteridae</taxon>
        <taxon>Pristionchus</taxon>
    </lineage>
</organism>
<evidence type="ECO:0000313" key="1">
    <source>
        <dbReference type="EnsemblMetazoa" id="PPA23052.1"/>
    </source>
</evidence>
<dbReference type="AlphaFoldDB" id="A0A2A6BLM7"/>
<accession>A0A8R1YG49</accession>
<dbReference type="EnsemblMetazoa" id="PPA23052.1">
    <property type="protein sequence ID" value="PPA23052.1"/>
    <property type="gene ID" value="WBGene00112606"/>
</dbReference>
<gene>
    <name evidence="1" type="primary">WBGene00112606</name>
</gene>
<protein>
    <submittedName>
        <fullName evidence="1">Uncharacterized protein</fullName>
    </submittedName>
</protein>
<sequence>KQLHKKMKLIPGSGSPSGFTSRFSLVTCSLISVRAAQVWVKKHANFRFRMFRFSFRFHIQVPNPLTSIDQTASVRAVHVEEAREEVILPYTYPDSSLSDRTPAIPFSVRARDQRSIE</sequence>
<reference evidence="2" key="1">
    <citation type="journal article" date="2008" name="Nat. Genet.">
        <title>The Pristionchus pacificus genome provides a unique perspective on nematode lifestyle and parasitism.</title>
        <authorList>
            <person name="Dieterich C."/>
            <person name="Clifton S.W."/>
            <person name="Schuster L.N."/>
            <person name="Chinwalla A."/>
            <person name="Delehaunty K."/>
            <person name="Dinkelacker I."/>
            <person name="Fulton L."/>
            <person name="Fulton R."/>
            <person name="Godfrey J."/>
            <person name="Minx P."/>
            <person name="Mitreva M."/>
            <person name="Roeseler W."/>
            <person name="Tian H."/>
            <person name="Witte H."/>
            <person name="Yang S.P."/>
            <person name="Wilson R.K."/>
            <person name="Sommer R.J."/>
        </authorList>
    </citation>
    <scope>NUCLEOTIDE SEQUENCE [LARGE SCALE GENOMIC DNA]</scope>
    <source>
        <strain evidence="2">PS312</strain>
    </source>
</reference>
<reference evidence="1" key="2">
    <citation type="submission" date="2022-06" db="UniProtKB">
        <authorList>
            <consortium name="EnsemblMetazoa"/>
        </authorList>
    </citation>
    <scope>IDENTIFICATION</scope>
    <source>
        <strain evidence="1">PS312</strain>
    </source>
</reference>
<dbReference type="Proteomes" id="UP000005239">
    <property type="component" value="Unassembled WGS sequence"/>
</dbReference>
<proteinExistence type="predicted"/>
<evidence type="ECO:0000313" key="2">
    <source>
        <dbReference type="Proteomes" id="UP000005239"/>
    </source>
</evidence>
<name>A0A2A6BLM7_PRIPA</name>